<keyword evidence="9" id="KW-1133">Transmembrane helix</keyword>
<dbReference type="SUPFAM" id="SSF57850">
    <property type="entry name" value="RING/U-box"/>
    <property type="match status" value="1"/>
</dbReference>
<evidence type="ECO:0000259" key="11">
    <source>
        <dbReference type="PROSITE" id="PS51873"/>
    </source>
</evidence>
<dbReference type="Gene3D" id="1.20.120.1750">
    <property type="match status" value="1"/>
</dbReference>
<evidence type="ECO:0000256" key="8">
    <source>
        <dbReference type="ARBA" id="ARBA00022833"/>
    </source>
</evidence>
<comment type="subcellular location">
    <subcellularLocation>
        <location evidence="1">Membrane</location>
        <topology evidence="1">Multi-pass membrane protein</topology>
    </subcellularLocation>
</comment>
<keyword evidence="5" id="KW-0677">Repeat</keyword>
<sequence length="536" mass="61256">MVALCFMPGSRVSVTKDKTEELDTSWKAGWKRAYNARGVGLAWENPYLWPEQKSTIVFAKPSEDTYKDKPIEAPASRYSLATRGKWSAVAIHCGYLALNYIAMSLYFEHRVSATIGGFVPSDLSPEKEGILRRLFQQMNSADPIASPVTVREFQIRLLLAANKFIPDVLSLSAFHDFLAIIFIATGIDQPWEWPPLFGPLTEAYTMRRFWANFWHRLVYKSFNFHASTFTKALRIPQGTSFSRILNNCLVFVLSAIMHATVTWLYGGKCAWGRGTMVFWCIQPLSFVLEGVVQRPGMSPSQLSNWKDSDVIMYDCTFVACGDEFELSQVARTCVEHFMCLDCFTQAFKLATADESMEMFPAKCCGPIDLQLCGHLIPADIQLRYNWKAEQLDVDPIKRVYCWNCGLFQSPHGFNTKGSDITTWYEEGHQCAELHNKKRPSWLAPYAESRTKACPACHVWIEMAPGTCNHMKCRSCNYEFCFVCLLKWTGYHECEPYGEPFCGYDDEGYEIDRGIHRDTGLDRRGFNILKEHFKNPK</sequence>
<evidence type="ECO:0000256" key="4">
    <source>
        <dbReference type="ARBA" id="ARBA00022723"/>
    </source>
</evidence>
<dbReference type="Pfam" id="PF13813">
    <property type="entry name" value="MBOAT_2"/>
    <property type="match status" value="1"/>
</dbReference>
<keyword evidence="8" id="KW-0862">Zinc</keyword>
<name>A0ABR3RB73_9PLEO</name>
<keyword evidence="7" id="KW-0833">Ubl conjugation pathway</keyword>
<evidence type="ECO:0000313" key="13">
    <source>
        <dbReference type="Proteomes" id="UP001521785"/>
    </source>
</evidence>
<reference evidence="12 13" key="1">
    <citation type="submission" date="2024-02" db="EMBL/GenBank/DDBJ databases">
        <title>De novo assembly and annotation of 12 fungi associated with fruit tree decline syndrome in Ontario, Canada.</title>
        <authorList>
            <person name="Sulman M."/>
            <person name="Ellouze W."/>
            <person name="Ilyukhin E."/>
        </authorList>
    </citation>
    <scope>NUCLEOTIDE SEQUENCE [LARGE SCALE GENOMIC DNA]</scope>
    <source>
        <strain evidence="12 13">M42-189</strain>
    </source>
</reference>
<feature type="domain" description="RING-type" evidence="11">
    <location>
        <begin position="311"/>
        <end position="505"/>
    </location>
</feature>
<evidence type="ECO:0000256" key="10">
    <source>
        <dbReference type="ARBA" id="ARBA00023136"/>
    </source>
</evidence>
<keyword evidence="13" id="KW-1185">Reference proteome</keyword>
<dbReference type="InterPro" id="IPR044066">
    <property type="entry name" value="TRIAD_supradom"/>
</dbReference>
<gene>
    <name evidence="12" type="ORF">SLS60_006463</name>
</gene>
<evidence type="ECO:0000256" key="9">
    <source>
        <dbReference type="ARBA" id="ARBA00022989"/>
    </source>
</evidence>
<keyword evidence="4" id="KW-0479">Metal-binding</keyword>
<keyword evidence="10" id="KW-0472">Membrane</keyword>
<dbReference type="PROSITE" id="PS51873">
    <property type="entry name" value="TRIAD"/>
    <property type="match status" value="1"/>
</dbReference>
<dbReference type="Pfam" id="PF22191">
    <property type="entry name" value="IBR_1"/>
    <property type="match status" value="1"/>
</dbReference>
<evidence type="ECO:0000256" key="6">
    <source>
        <dbReference type="ARBA" id="ARBA00022771"/>
    </source>
</evidence>
<dbReference type="InterPro" id="IPR032805">
    <property type="entry name" value="Wax_synthase_dom"/>
</dbReference>
<evidence type="ECO:0000256" key="7">
    <source>
        <dbReference type="ARBA" id="ARBA00022786"/>
    </source>
</evidence>
<evidence type="ECO:0000256" key="3">
    <source>
        <dbReference type="ARBA" id="ARBA00022692"/>
    </source>
</evidence>
<proteinExistence type="predicted"/>
<evidence type="ECO:0000256" key="2">
    <source>
        <dbReference type="ARBA" id="ARBA00022679"/>
    </source>
</evidence>
<evidence type="ECO:0000256" key="1">
    <source>
        <dbReference type="ARBA" id="ARBA00004141"/>
    </source>
</evidence>
<accession>A0ABR3RB73</accession>
<comment type="caution">
    <text evidence="12">The sequence shown here is derived from an EMBL/GenBank/DDBJ whole genome shotgun (WGS) entry which is preliminary data.</text>
</comment>
<keyword evidence="2" id="KW-0808">Transferase</keyword>
<protein>
    <recommendedName>
        <fullName evidence="11">RING-type domain-containing protein</fullName>
    </recommendedName>
</protein>
<organism evidence="12 13">
    <name type="scientific">Paraconiothyrium brasiliense</name>
    <dbReference type="NCBI Taxonomy" id="300254"/>
    <lineage>
        <taxon>Eukaryota</taxon>
        <taxon>Fungi</taxon>
        <taxon>Dikarya</taxon>
        <taxon>Ascomycota</taxon>
        <taxon>Pezizomycotina</taxon>
        <taxon>Dothideomycetes</taxon>
        <taxon>Pleosporomycetidae</taxon>
        <taxon>Pleosporales</taxon>
        <taxon>Massarineae</taxon>
        <taxon>Didymosphaeriaceae</taxon>
        <taxon>Paraconiothyrium</taxon>
    </lineage>
</organism>
<dbReference type="Proteomes" id="UP001521785">
    <property type="component" value="Unassembled WGS sequence"/>
</dbReference>
<keyword evidence="6" id="KW-0863">Zinc-finger</keyword>
<evidence type="ECO:0000313" key="12">
    <source>
        <dbReference type="EMBL" id="KAL1601548.1"/>
    </source>
</evidence>
<keyword evidence="3" id="KW-0812">Transmembrane</keyword>
<evidence type="ECO:0000256" key="5">
    <source>
        <dbReference type="ARBA" id="ARBA00022737"/>
    </source>
</evidence>
<dbReference type="EMBL" id="JAKJXO020000008">
    <property type="protein sequence ID" value="KAL1601548.1"/>
    <property type="molecule type" value="Genomic_DNA"/>
</dbReference>